<dbReference type="InterPro" id="IPR000551">
    <property type="entry name" value="MerR-type_HTH_dom"/>
</dbReference>
<dbReference type="EMBL" id="MN079091">
    <property type="protein sequence ID" value="QEA04920.1"/>
    <property type="molecule type" value="Genomic_DNA"/>
</dbReference>
<keyword evidence="1" id="KW-0238">DNA-binding</keyword>
<name>A0A5B8R898_9ZZZZ</name>
<dbReference type="SUPFAM" id="SSF46955">
    <property type="entry name" value="Putative DNA-binding domain"/>
    <property type="match status" value="1"/>
</dbReference>
<dbReference type="SMART" id="SM00422">
    <property type="entry name" value="HTH_MERR"/>
    <property type="match status" value="1"/>
</dbReference>
<dbReference type="GO" id="GO:0003700">
    <property type="term" value="F:DNA-binding transcription factor activity"/>
    <property type="evidence" value="ECO:0007669"/>
    <property type="project" value="InterPro"/>
</dbReference>
<evidence type="ECO:0000256" key="2">
    <source>
        <dbReference type="SAM" id="Coils"/>
    </source>
</evidence>
<dbReference type="InterPro" id="IPR047057">
    <property type="entry name" value="MerR_fam"/>
</dbReference>
<gene>
    <name evidence="4" type="ORF">KBTEX_01238</name>
</gene>
<organism evidence="4">
    <name type="scientific">uncultured organism</name>
    <dbReference type="NCBI Taxonomy" id="155900"/>
    <lineage>
        <taxon>unclassified sequences</taxon>
        <taxon>environmental samples</taxon>
    </lineage>
</organism>
<accession>A0A5B8R898</accession>
<dbReference type="AlphaFoldDB" id="A0A5B8R898"/>
<evidence type="ECO:0000313" key="4">
    <source>
        <dbReference type="EMBL" id="QEA04920.1"/>
    </source>
</evidence>
<proteinExistence type="predicted"/>
<dbReference type="PANTHER" id="PTHR30204">
    <property type="entry name" value="REDOX-CYCLING DRUG-SENSING TRANSCRIPTIONAL ACTIVATOR SOXR"/>
    <property type="match status" value="1"/>
</dbReference>
<dbReference type="Pfam" id="PF13411">
    <property type="entry name" value="MerR_1"/>
    <property type="match status" value="1"/>
</dbReference>
<dbReference type="InterPro" id="IPR009061">
    <property type="entry name" value="DNA-bd_dom_put_sf"/>
</dbReference>
<keyword evidence="2" id="KW-0175">Coiled coil</keyword>
<evidence type="ECO:0000259" key="3">
    <source>
        <dbReference type="PROSITE" id="PS50937"/>
    </source>
</evidence>
<dbReference type="GO" id="GO:0003677">
    <property type="term" value="F:DNA binding"/>
    <property type="evidence" value="ECO:0007669"/>
    <property type="project" value="UniProtKB-KW"/>
</dbReference>
<evidence type="ECO:0000256" key="1">
    <source>
        <dbReference type="ARBA" id="ARBA00023125"/>
    </source>
</evidence>
<sequence length="170" mass="20111">MIQIKPLLLCGLLIYYDVYVNENFEPSAMQLRERDALPNATTYTISELAREFDVTTRAIRFYENRGLLNPRREGQKRIYSRRDRTRLKLTLRGKRLGMTLAEIKEVFDLYDSAHGEERQLARYLEILEEKRQLFLQQRQDLEDALGELEDSMGRCRRILDSKHRREGVGG</sequence>
<dbReference type="Gene3D" id="1.10.1660.10">
    <property type="match status" value="1"/>
</dbReference>
<feature type="domain" description="HTH merR-type" evidence="3">
    <location>
        <begin position="42"/>
        <end position="109"/>
    </location>
</feature>
<dbReference type="PANTHER" id="PTHR30204:SF58">
    <property type="entry name" value="HTH-TYPE TRANSCRIPTIONAL REGULATOR YFMP"/>
    <property type="match status" value="1"/>
</dbReference>
<dbReference type="PROSITE" id="PS50937">
    <property type="entry name" value="HTH_MERR_2"/>
    <property type="match status" value="1"/>
</dbReference>
<dbReference type="CDD" id="cd04776">
    <property type="entry name" value="HTH_GnyR"/>
    <property type="match status" value="1"/>
</dbReference>
<feature type="coiled-coil region" evidence="2">
    <location>
        <begin position="124"/>
        <end position="151"/>
    </location>
</feature>
<reference evidence="4" key="1">
    <citation type="submission" date="2019-06" db="EMBL/GenBank/DDBJ databases">
        <authorList>
            <person name="Murdoch R.W."/>
            <person name="Fathepure B."/>
        </authorList>
    </citation>
    <scope>NUCLEOTIDE SEQUENCE</scope>
</reference>
<protein>
    <recommendedName>
        <fullName evidence="3">HTH merR-type domain-containing protein</fullName>
    </recommendedName>
</protein>